<evidence type="ECO:0000313" key="3">
    <source>
        <dbReference type="Proteomes" id="UP001209083"/>
    </source>
</evidence>
<accession>A0ABY8R0W3</accession>
<dbReference type="Pfam" id="PF13238">
    <property type="entry name" value="AAA_18"/>
    <property type="match status" value="1"/>
</dbReference>
<keyword evidence="3" id="KW-1185">Reference proteome</keyword>
<dbReference type="Proteomes" id="UP001209083">
    <property type="component" value="Chromosome"/>
</dbReference>
<name>A0ABY8R0W3_9MICO</name>
<gene>
    <name evidence="2" type="ORF">LWF01_09395</name>
</gene>
<dbReference type="SUPFAM" id="SSF52540">
    <property type="entry name" value="P-loop containing nucleoside triphosphate hydrolases"/>
    <property type="match status" value="1"/>
</dbReference>
<protein>
    <submittedName>
        <fullName evidence="2">AAA family ATPase</fullName>
    </submittedName>
</protein>
<reference evidence="2 3" key="1">
    <citation type="submission" date="2023-05" db="EMBL/GenBank/DDBJ databases">
        <title>Lithophilousrod everest ZFBP1038 complete genpme.</title>
        <authorList>
            <person name="Tian M."/>
        </authorList>
    </citation>
    <scope>NUCLEOTIDE SEQUENCE [LARGE SCALE GENOMIC DNA]</scope>
    <source>
        <strain evidence="2 3">ZFBP1038</strain>
    </source>
</reference>
<dbReference type="EMBL" id="CP090958">
    <property type="protein sequence ID" value="WGW14060.1"/>
    <property type="molecule type" value="Genomic_DNA"/>
</dbReference>
<evidence type="ECO:0000256" key="1">
    <source>
        <dbReference type="SAM" id="MobiDB-lite"/>
    </source>
</evidence>
<sequence length="193" mass="20772">MNGTVGAGKSTLADALSAAERSLHAVIDLDQIRRLHPATRSDPFSHELELQNLRSLVGNFRRAGARRIVLAGVIENPAEVARYTAALETTGMFICRLVAPSAVLASRLRHRHRDDPDGLQWHLARAGQLAQILEAASLDDLVLDSSRLSVIELARVVRLAAGWASQTEMAAGPPPCLSIPHRTSGGRSDRPGL</sequence>
<proteinExistence type="predicted"/>
<organism evidence="2 3">
    <name type="scientific">Saxibacter everestensis</name>
    <dbReference type="NCBI Taxonomy" id="2909229"/>
    <lineage>
        <taxon>Bacteria</taxon>
        <taxon>Bacillati</taxon>
        <taxon>Actinomycetota</taxon>
        <taxon>Actinomycetes</taxon>
        <taxon>Micrococcales</taxon>
        <taxon>Brevibacteriaceae</taxon>
        <taxon>Saxibacter</taxon>
    </lineage>
</organism>
<dbReference type="InterPro" id="IPR027417">
    <property type="entry name" value="P-loop_NTPase"/>
</dbReference>
<dbReference type="Gene3D" id="3.40.50.300">
    <property type="entry name" value="P-loop containing nucleotide triphosphate hydrolases"/>
    <property type="match status" value="1"/>
</dbReference>
<feature type="region of interest" description="Disordered" evidence="1">
    <location>
        <begin position="169"/>
        <end position="193"/>
    </location>
</feature>
<evidence type="ECO:0000313" key="2">
    <source>
        <dbReference type="EMBL" id="WGW14060.1"/>
    </source>
</evidence>